<name>A0ABU0S3E7_9HYPH</name>
<dbReference type="EMBL" id="JAUSZT010000002">
    <property type="protein sequence ID" value="MDQ0995284.1"/>
    <property type="molecule type" value="Genomic_DNA"/>
</dbReference>
<organism evidence="2 3">
    <name type="scientific">Phyllobacterium ifriqiyense</name>
    <dbReference type="NCBI Taxonomy" id="314238"/>
    <lineage>
        <taxon>Bacteria</taxon>
        <taxon>Pseudomonadati</taxon>
        <taxon>Pseudomonadota</taxon>
        <taxon>Alphaproteobacteria</taxon>
        <taxon>Hyphomicrobiales</taxon>
        <taxon>Phyllobacteriaceae</taxon>
        <taxon>Phyllobacterium</taxon>
    </lineage>
</organism>
<feature type="signal peptide" evidence="1">
    <location>
        <begin position="1"/>
        <end position="24"/>
    </location>
</feature>
<accession>A0ABU0S3E7</accession>
<dbReference type="Proteomes" id="UP001237780">
    <property type="component" value="Unassembled WGS sequence"/>
</dbReference>
<keyword evidence="3" id="KW-1185">Reference proteome</keyword>
<gene>
    <name evidence="2" type="ORF">QFZ34_000461</name>
</gene>
<sequence length="209" mass="23413">MTRTALGAMMVLCASAASIFPAFAAANNDPSWPCIQRKVPALSLGQVWDGPDIPEAAAKWNTDSQIQGLVSELAARRLPLEDAQKRITELADSLPQEQVNSKMFLLFQGLFDTLNGERVQVMAGISRYAAKQRDMAADLRQEASKVDALRARPDTDPEELDRLDQRLTWETRIYDERVHSLTYVCEVPIIIEQRLYGLSKTITRALIRP</sequence>
<evidence type="ECO:0000313" key="3">
    <source>
        <dbReference type="Proteomes" id="UP001237780"/>
    </source>
</evidence>
<evidence type="ECO:0000313" key="2">
    <source>
        <dbReference type="EMBL" id="MDQ0995284.1"/>
    </source>
</evidence>
<evidence type="ECO:0000256" key="1">
    <source>
        <dbReference type="SAM" id="SignalP"/>
    </source>
</evidence>
<proteinExistence type="predicted"/>
<comment type="caution">
    <text evidence="2">The sequence shown here is derived from an EMBL/GenBank/DDBJ whole genome shotgun (WGS) entry which is preliminary data.</text>
</comment>
<feature type="chain" id="PRO_5046864377" evidence="1">
    <location>
        <begin position="25"/>
        <end position="209"/>
    </location>
</feature>
<dbReference type="RefSeq" id="WP_307276308.1">
    <property type="nucleotide sequence ID" value="NZ_JAUSZT010000002.1"/>
</dbReference>
<keyword evidence="1" id="KW-0732">Signal</keyword>
<protein>
    <submittedName>
        <fullName evidence="2">Uncharacterized protein</fullName>
    </submittedName>
</protein>
<reference evidence="2 3" key="1">
    <citation type="submission" date="2023-07" db="EMBL/GenBank/DDBJ databases">
        <title>Comparative genomics of wheat-associated soil bacteria to identify genetic determinants of phenazine resistance.</title>
        <authorList>
            <person name="Mouncey N."/>
        </authorList>
    </citation>
    <scope>NUCLEOTIDE SEQUENCE [LARGE SCALE GENOMIC DNA]</scope>
    <source>
        <strain evidence="2 3">W4I11</strain>
    </source>
</reference>